<dbReference type="PROSITE" id="PS50071">
    <property type="entry name" value="HOMEOBOX_2"/>
    <property type="match status" value="1"/>
</dbReference>
<dbReference type="RefSeq" id="XP_038046914.1">
    <property type="nucleotide sequence ID" value="XM_038190986.1"/>
</dbReference>
<evidence type="ECO:0000256" key="2">
    <source>
        <dbReference type="ARBA" id="ARBA00023125"/>
    </source>
</evidence>
<evidence type="ECO:0000256" key="5">
    <source>
        <dbReference type="PROSITE-ProRule" id="PRU00108"/>
    </source>
</evidence>
<dbReference type="InterPro" id="IPR001356">
    <property type="entry name" value="HD"/>
</dbReference>
<protein>
    <recommendedName>
        <fullName evidence="8">Homeobox domain-containing protein</fullName>
    </recommendedName>
</protein>
<dbReference type="OMA" id="ESTHSCH"/>
<evidence type="ECO:0000259" key="8">
    <source>
        <dbReference type="PROSITE" id="PS50071"/>
    </source>
</evidence>
<dbReference type="GO" id="GO:0000981">
    <property type="term" value="F:DNA-binding transcription factor activity, RNA polymerase II-specific"/>
    <property type="evidence" value="ECO:0007669"/>
    <property type="project" value="InterPro"/>
</dbReference>
<dbReference type="PANTHER" id="PTHR24329:SF337">
    <property type="entry name" value="ARISTALESS RELATED HOMEOBOX"/>
    <property type="match status" value="1"/>
</dbReference>
<dbReference type="PANTHER" id="PTHR24329">
    <property type="entry name" value="HOMEOBOX PROTEIN ARISTALESS"/>
    <property type="match status" value="1"/>
</dbReference>
<dbReference type="InterPro" id="IPR050649">
    <property type="entry name" value="Paired_Homeobox_TFs"/>
</dbReference>
<dbReference type="OrthoDB" id="6159439at2759"/>
<feature type="region of interest" description="Disordered" evidence="7">
    <location>
        <begin position="72"/>
        <end position="98"/>
    </location>
</feature>
<dbReference type="GO" id="GO:0005634">
    <property type="term" value="C:nucleus"/>
    <property type="evidence" value="ECO:0007669"/>
    <property type="project" value="UniProtKB-SubCell"/>
</dbReference>
<accession>A0A913Z585</accession>
<keyword evidence="4 5" id="KW-0539">Nucleus</keyword>
<dbReference type="EnsemblMetazoa" id="XM_038190986.1">
    <property type="protein sequence ID" value="XP_038046914.1"/>
    <property type="gene ID" value="LOC119721094"/>
</dbReference>
<name>A0A913Z585_PATMI</name>
<feature type="DNA-binding region" description="Homeobox" evidence="5">
    <location>
        <begin position="90"/>
        <end position="149"/>
    </location>
</feature>
<feature type="compositionally biased region" description="Low complexity" evidence="7">
    <location>
        <begin position="152"/>
        <end position="173"/>
    </location>
</feature>
<evidence type="ECO:0000313" key="10">
    <source>
        <dbReference type="Proteomes" id="UP000887568"/>
    </source>
</evidence>
<evidence type="ECO:0000256" key="4">
    <source>
        <dbReference type="ARBA" id="ARBA00023242"/>
    </source>
</evidence>
<comment type="subcellular location">
    <subcellularLocation>
        <location evidence="1 5 6">Nucleus</location>
    </subcellularLocation>
</comment>
<evidence type="ECO:0000313" key="9">
    <source>
        <dbReference type="EnsemblMetazoa" id="XP_038046914.1"/>
    </source>
</evidence>
<feature type="compositionally biased region" description="Low complexity" evidence="7">
    <location>
        <begin position="180"/>
        <end position="204"/>
    </location>
</feature>
<dbReference type="InterPro" id="IPR009057">
    <property type="entry name" value="Homeodomain-like_sf"/>
</dbReference>
<dbReference type="Pfam" id="PF00046">
    <property type="entry name" value="Homeodomain"/>
    <property type="match status" value="1"/>
</dbReference>
<dbReference type="InterPro" id="IPR017970">
    <property type="entry name" value="Homeobox_CS"/>
</dbReference>
<reference evidence="9" key="1">
    <citation type="submission" date="2022-11" db="UniProtKB">
        <authorList>
            <consortium name="EnsemblMetazoa"/>
        </authorList>
    </citation>
    <scope>IDENTIFICATION</scope>
</reference>
<keyword evidence="3 5" id="KW-0371">Homeobox</keyword>
<dbReference type="GO" id="GO:0000977">
    <property type="term" value="F:RNA polymerase II transcription regulatory region sequence-specific DNA binding"/>
    <property type="evidence" value="ECO:0007669"/>
    <property type="project" value="TreeGrafter"/>
</dbReference>
<dbReference type="Proteomes" id="UP000887568">
    <property type="component" value="Unplaced"/>
</dbReference>
<evidence type="ECO:0000256" key="6">
    <source>
        <dbReference type="RuleBase" id="RU000682"/>
    </source>
</evidence>
<dbReference type="SUPFAM" id="SSF46689">
    <property type="entry name" value="Homeodomain-like"/>
    <property type="match status" value="1"/>
</dbReference>
<organism evidence="9 10">
    <name type="scientific">Patiria miniata</name>
    <name type="common">Bat star</name>
    <name type="synonym">Asterina miniata</name>
    <dbReference type="NCBI Taxonomy" id="46514"/>
    <lineage>
        <taxon>Eukaryota</taxon>
        <taxon>Metazoa</taxon>
        <taxon>Echinodermata</taxon>
        <taxon>Eleutherozoa</taxon>
        <taxon>Asterozoa</taxon>
        <taxon>Asteroidea</taxon>
        <taxon>Valvatacea</taxon>
        <taxon>Valvatida</taxon>
        <taxon>Asterinidae</taxon>
        <taxon>Patiria</taxon>
    </lineage>
</organism>
<dbReference type="PROSITE" id="PS00027">
    <property type="entry name" value="HOMEOBOX_1"/>
    <property type="match status" value="1"/>
</dbReference>
<feature type="region of interest" description="Disordered" evidence="7">
    <location>
        <begin position="144"/>
        <end position="211"/>
    </location>
</feature>
<evidence type="ECO:0000256" key="3">
    <source>
        <dbReference type="ARBA" id="ARBA00023155"/>
    </source>
</evidence>
<proteinExistence type="predicted"/>
<evidence type="ECO:0000256" key="7">
    <source>
        <dbReference type="SAM" id="MobiDB-lite"/>
    </source>
</evidence>
<sequence>MSSAAVYLEGASRPDVQGATMLHHRSMTGAIGESTAPRSRPIDGVFGLFKSMPTPPSTVTTQSQRVPLEPSAVQTPSAAVPSKRAVGGGRRRARTNYTPEQLSGLETLFAKTQYPGIDEREALADAVDLSEARVQVWFQNRRARLRRRQRDSVSGASSPESVSPKAPESSPSKPAKKSKPSGPKNASASPSSSASPPSATSPASASPPSPAQHRYLEVCTQACCAPAAPQHSARPHILQHSGAQYITGASKGYYPWASLGYGAFQPGVAQGYHPYTYLYPGASPFYLDYNLPLPAASASYPAVSIQDVTRGLDSSTILAPTSHHM</sequence>
<dbReference type="CDD" id="cd00086">
    <property type="entry name" value="homeodomain"/>
    <property type="match status" value="1"/>
</dbReference>
<dbReference type="SMART" id="SM00389">
    <property type="entry name" value="HOX"/>
    <property type="match status" value="1"/>
</dbReference>
<dbReference type="Gene3D" id="1.10.10.60">
    <property type="entry name" value="Homeodomain-like"/>
    <property type="match status" value="1"/>
</dbReference>
<evidence type="ECO:0000256" key="1">
    <source>
        <dbReference type="ARBA" id="ARBA00004123"/>
    </source>
</evidence>
<dbReference type="AlphaFoldDB" id="A0A913Z585"/>
<dbReference type="GeneID" id="119721094"/>
<feature type="domain" description="Homeobox" evidence="8">
    <location>
        <begin position="88"/>
        <end position="148"/>
    </location>
</feature>
<keyword evidence="10" id="KW-1185">Reference proteome</keyword>
<keyword evidence="2 5" id="KW-0238">DNA-binding</keyword>